<dbReference type="Proteomes" id="UP001183388">
    <property type="component" value="Unassembled WGS sequence"/>
</dbReference>
<dbReference type="RefSeq" id="WP_311629532.1">
    <property type="nucleotide sequence ID" value="NZ_JAVREN010000006.1"/>
</dbReference>
<keyword evidence="3" id="KW-1185">Reference proteome</keyword>
<organism evidence="2 3">
    <name type="scientific">Streptomyces boetiae</name>
    <dbReference type="NCBI Taxonomy" id="3075541"/>
    <lineage>
        <taxon>Bacteria</taxon>
        <taxon>Bacillati</taxon>
        <taxon>Actinomycetota</taxon>
        <taxon>Actinomycetes</taxon>
        <taxon>Kitasatosporales</taxon>
        <taxon>Streptomycetaceae</taxon>
        <taxon>Streptomyces</taxon>
    </lineage>
</organism>
<evidence type="ECO:0000313" key="3">
    <source>
        <dbReference type="Proteomes" id="UP001183388"/>
    </source>
</evidence>
<name>A0ABU2L4W4_9ACTN</name>
<accession>A0ABU2L4W4</accession>
<evidence type="ECO:0000313" key="2">
    <source>
        <dbReference type="EMBL" id="MDT0306606.1"/>
    </source>
</evidence>
<comment type="caution">
    <text evidence="2">The sequence shown here is derived from an EMBL/GenBank/DDBJ whole genome shotgun (WGS) entry which is preliminary data.</text>
</comment>
<proteinExistence type="predicted"/>
<dbReference type="Pfam" id="PF12277">
    <property type="entry name" value="DUF3618"/>
    <property type="match status" value="1"/>
</dbReference>
<gene>
    <name evidence="2" type="ORF">RM780_06480</name>
</gene>
<protein>
    <submittedName>
        <fullName evidence="2">DUF3618 domain-containing protein</fullName>
    </submittedName>
</protein>
<dbReference type="EMBL" id="JAVREN010000006">
    <property type="protein sequence ID" value="MDT0306606.1"/>
    <property type="molecule type" value="Genomic_DNA"/>
</dbReference>
<feature type="region of interest" description="Disordered" evidence="1">
    <location>
        <begin position="23"/>
        <end position="68"/>
    </location>
</feature>
<dbReference type="InterPro" id="IPR022062">
    <property type="entry name" value="DUF3618"/>
</dbReference>
<feature type="compositionally biased region" description="Low complexity" evidence="1">
    <location>
        <begin position="45"/>
        <end position="55"/>
    </location>
</feature>
<evidence type="ECO:0000256" key="1">
    <source>
        <dbReference type="SAM" id="MobiDB-lite"/>
    </source>
</evidence>
<sequence length="68" mass="7329">MGTSPDRIRADIEATRDRLAGDLNRLAERASPRRPGAGPRKGRLRGAVSGLQGLRARLRGRGGAKARR</sequence>
<feature type="compositionally biased region" description="Basic residues" evidence="1">
    <location>
        <begin position="56"/>
        <end position="68"/>
    </location>
</feature>
<reference evidence="3" key="1">
    <citation type="submission" date="2023-07" db="EMBL/GenBank/DDBJ databases">
        <title>30 novel species of actinomycetes from the DSMZ collection.</title>
        <authorList>
            <person name="Nouioui I."/>
        </authorList>
    </citation>
    <scope>NUCLEOTIDE SEQUENCE [LARGE SCALE GENOMIC DNA]</scope>
    <source>
        <strain evidence="3">DSM 44917</strain>
    </source>
</reference>